<organism evidence="3">
    <name type="scientific">Rhipicephalus microplus</name>
    <name type="common">Cattle tick</name>
    <name type="synonym">Boophilus microplus</name>
    <dbReference type="NCBI Taxonomy" id="6941"/>
    <lineage>
        <taxon>Eukaryota</taxon>
        <taxon>Metazoa</taxon>
        <taxon>Ecdysozoa</taxon>
        <taxon>Arthropoda</taxon>
        <taxon>Chelicerata</taxon>
        <taxon>Arachnida</taxon>
        <taxon>Acari</taxon>
        <taxon>Parasitiformes</taxon>
        <taxon>Ixodida</taxon>
        <taxon>Ixodoidea</taxon>
        <taxon>Ixodidae</taxon>
        <taxon>Rhipicephalinae</taxon>
        <taxon>Rhipicephalus</taxon>
        <taxon>Boophilus</taxon>
    </lineage>
</organism>
<protein>
    <submittedName>
        <fullName evidence="3">Putative hspa heat shock 70kda binding protein cytoplasmic cochaperone 1</fullName>
    </submittedName>
</protein>
<dbReference type="InterPro" id="IPR011989">
    <property type="entry name" value="ARM-like"/>
</dbReference>
<dbReference type="EMBL" id="GHWJ01004990">
    <property type="protein sequence ID" value="NOV37727.1"/>
    <property type="molecule type" value="Transcribed_RNA"/>
</dbReference>
<reference evidence="3" key="1">
    <citation type="submission" date="2019-09" db="EMBL/GenBank/DDBJ databases">
        <title>Organ-specific transcriptomic study of the physiology of the cattle tick, Rhipicephalus microplus.</title>
        <authorList>
            <person name="Tirloni L."/>
            <person name="Braz G."/>
            <person name="Gandara A.C.P."/>
            <person name="Sabadin G.A."/>
            <person name="da Silva R.M."/>
            <person name="Guizzo M.G."/>
            <person name="Machado J.A."/>
            <person name="Costa E.P."/>
            <person name="Gomes H.F."/>
            <person name="Moraes J."/>
            <person name="Mota M.B.S."/>
            <person name="Mesquita R.D."/>
            <person name="Alvarenga P.H."/>
            <person name="Alves F."/>
            <person name="Seixas A."/>
            <person name="da Fonseca R.N."/>
            <person name="Fogaca A."/>
            <person name="Logullo C."/>
            <person name="Tanaka A."/>
            <person name="Daffre S."/>
            <person name="Termignoni C."/>
            <person name="Vaz I.S.Jr."/>
            <person name="Oliveira P.L."/>
            <person name="Ribeiro J.M."/>
        </authorList>
    </citation>
    <scope>NUCLEOTIDE SEQUENCE</scope>
    <source>
        <strain evidence="3">Porto Alegre</strain>
    </source>
</reference>
<keyword evidence="1" id="KW-0677">Repeat</keyword>
<dbReference type="InterPro" id="IPR016024">
    <property type="entry name" value="ARM-type_fold"/>
</dbReference>
<dbReference type="VEuPathDB" id="VectorBase:LOC119170579"/>
<evidence type="ECO:0000313" key="3">
    <source>
        <dbReference type="EMBL" id="NOV37727.1"/>
    </source>
</evidence>
<dbReference type="AlphaFoldDB" id="A0A6M2CX55"/>
<dbReference type="OrthoDB" id="10250458at2759"/>
<feature type="domain" description="Nucleotide exchange factor Fes1" evidence="2">
    <location>
        <begin position="16"/>
        <end position="109"/>
    </location>
</feature>
<dbReference type="GO" id="GO:0000774">
    <property type="term" value="F:adenyl-nucleotide exchange factor activity"/>
    <property type="evidence" value="ECO:0007669"/>
    <property type="project" value="TreeGrafter"/>
</dbReference>
<dbReference type="GO" id="GO:0005783">
    <property type="term" value="C:endoplasmic reticulum"/>
    <property type="evidence" value="ECO:0007669"/>
    <property type="project" value="TreeGrafter"/>
</dbReference>
<dbReference type="InterPro" id="IPR013918">
    <property type="entry name" value="Nucleotide_exch_fac_Fes1"/>
</dbReference>
<dbReference type="PANTHER" id="PTHR19316">
    <property type="entry name" value="PROTEIN FOLDING REGULATOR"/>
    <property type="match status" value="1"/>
</dbReference>
<dbReference type="Pfam" id="PF08609">
    <property type="entry name" value="Fes1"/>
    <property type="match status" value="1"/>
</dbReference>
<dbReference type="InterPro" id="IPR050693">
    <property type="entry name" value="Hsp70_NEF-Inhibitors"/>
</dbReference>
<name>A0A6M2CX55_RHIMP</name>
<dbReference type="PANTHER" id="PTHR19316:SF18">
    <property type="entry name" value="HSP70-BINDING PROTEIN 1"/>
    <property type="match status" value="1"/>
</dbReference>
<evidence type="ECO:0000259" key="2">
    <source>
        <dbReference type="Pfam" id="PF08609"/>
    </source>
</evidence>
<accession>A0A6M2CX55</accession>
<sequence>MSGGDDNARNPKNLPALLNFCVRNTVAEDVPSSSTATMDPERRKWLEEAMSDMTVSPVEEMQKNLNVIKETLSQHRESGQAPTEEACCTLESALESITDYVGSIDYAKDFHKIGGFDVLEELLCFPNSEVQSGACELVAELVQNNPYCQKQAAQCLKFLLRLMDSTQETLRLKALYAVSCLVRHNISVYLEFEKSDGFSALLRALQSDSLRLKTKAGFLLSSLCSQQERSRDTLIRMGFVEQLAAMLRHEPGAHREHLLSTLDTLVSECPSAREECRRPELQLEDTLCTGLASSRGREELREEYDHSAHILAICFEDSGAGSGHAEMDRALMLFHKTQQKLEALSGLFLAVRVVLHQLRN</sequence>
<proteinExistence type="predicted"/>
<keyword evidence="3" id="KW-0346">Stress response</keyword>
<dbReference type="SUPFAM" id="SSF48371">
    <property type="entry name" value="ARM repeat"/>
    <property type="match status" value="1"/>
</dbReference>
<evidence type="ECO:0000256" key="1">
    <source>
        <dbReference type="ARBA" id="ARBA00022737"/>
    </source>
</evidence>
<dbReference type="Gene3D" id="1.25.10.10">
    <property type="entry name" value="Leucine-rich Repeat Variant"/>
    <property type="match status" value="1"/>
</dbReference>